<name>A0A3S1HBN4_ELYCH</name>
<dbReference type="Proteomes" id="UP000271974">
    <property type="component" value="Unassembled WGS sequence"/>
</dbReference>
<evidence type="ECO:0000313" key="2">
    <source>
        <dbReference type="EMBL" id="RUS76060.1"/>
    </source>
</evidence>
<sequence>MAKNMHEEAQRRQRHMDRVCEARRKMASTEEDEQVPGTSFKTSSAADPLMCTDQGQFYQTRIQSQPHALTQLTPFRVNQDGHRNRYRNRQHLAPHCDSSYTLIYPGSDNDEYCRPQTRKNRRENSFIDSYEITKKVNGEFHMQGRRRAD</sequence>
<evidence type="ECO:0000313" key="3">
    <source>
        <dbReference type="Proteomes" id="UP000271974"/>
    </source>
</evidence>
<dbReference type="AlphaFoldDB" id="A0A3S1HBN4"/>
<protein>
    <submittedName>
        <fullName evidence="2">Uncharacterized protein</fullName>
    </submittedName>
</protein>
<reference evidence="2 3" key="1">
    <citation type="submission" date="2019-01" db="EMBL/GenBank/DDBJ databases">
        <title>A draft genome assembly of the solar-powered sea slug Elysia chlorotica.</title>
        <authorList>
            <person name="Cai H."/>
            <person name="Li Q."/>
            <person name="Fang X."/>
            <person name="Li J."/>
            <person name="Curtis N.E."/>
            <person name="Altenburger A."/>
            <person name="Shibata T."/>
            <person name="Feng M."/>
            <person name="Maeda T."/>
            <person name="Schwartz J.A."/>
            <person name="Shigenobu S."/>
            <person name="Lundholm N."/>
            <person name="Nishiyama T."/>
            <person name="Yang H."/>
            <person name="Hasebe M."/>
            <person name="Li S."/>
            <person name="Pierce S.K."/>
            <person name="Wang J."/>
        </authorList>
    </citation>
    <scope>NUCLEOTIDE SEQUENCE [LARGE SCALE GENOMIC DNA]</scope>
    <source>
        <strain evidence="2">EC2010</strain>
        <tissue evidence="2">Whole organism of an adult</tissue>
    </source>
</reference>
<accession>A0A3S1HBN4</accession>
<feature type="region of interest" description="Disordered" evidence="1">
    <location>
        <begin position="24"/>
        <end position="47"/>
    </location>
</feature>
<keyword evidence="3" id="KW-1185">Reference proteome</keyword>
<dbReference type="OrthoDB" id="6287367at2759"/>
<feature type="compositionally biased region" description="Polar residues" evidence="1">
    <location>
        <begin position="36"/>
        <end position="45"/>
    </location>
</feature>
<proteinExistence type="predicted"/>
<organism evidence="2 3">
    <name type="scientific">Elysia chlorotica</name>
    <name type="common">Eastern emerald elysia</name>
    <name type="synonym">Sea slug</name>
    <dbReference type="NCBI Taxonomy" id="188477"/>
    <lineage>
        <taxon>Eukaryota</taxon>
        <taxon>Metazoa</taxon>
        <taxon>Spiralia</taxon>
        <taxon>Lophotrochozoa</taxon>
        <taxon>Mollusca</taxon>
        <taxon>Gastropoda</taxon>
        <taxon>Heterobranchia</taxon>
        <taxon>Euthyneura</taxon>
        <taxon>Panpulmonata</taxon>
        <taxon>Sacoglossa</taxon>
        <taxon>Placobranchoidea</taxon>
        <taxon>Plakobranchidae</taxon>
        <taxon>Elysia</taxon>
    </lineage>
</organism>
<gene>
    <name evidence="2" type="ORF">EGW08_016190</name>
</gene>
<comment type="caution">
    <text evidence="2">The sequence shown here is derived from an EMBL/GenBank/DDBJ whole genome shotgun (WGS) entry which is preliminary data.</text>
</comment>
<dbReference type="EMBL" id="RQTK01000690">
    <property type="protein sequence ID" value="RUS76060.1"/>
    <property type="molecule type" value="Genomic_DNA"/>
</dbReference>
<evidence type="ECO:0000256" key="1">
    <source>
        <dbReference type="SAM" id="MobiDB-lite"/>
    </source>
</evidence>